<dbReference type="SMART" id="SM00225">
    <property type="entry name" value="BTB"/>
    <property type="match status" value="1"/>
</dbReference>
<dbReference type="Gene3D" id="3.30.710.10">
    <property type="entry name" value="Potassium Channel Kv1.1, Chain A"/>
    <property type="match status" value="1"/>
</dbReference>
<accession>A0A061H4K3</accession>
<dbReference type="InterPro" id="IPR011333">
    <property type="entry name" value="SKP1/BTB/POZ_sf"/>
</dbReference>
<feature type="compositionally biased region" description="Acidic residues" evidence="1">
    <location>
        <begin position="1259"/>
        <end position="1272"/>
    </location>
</feature>
<feature type="region of interest" description="Disordered" evidence="1">
    <location>
        <begin position="1163"/>
        <end position="1285"/>
    </location>
</feature>
<feature type="region of interest" description="Disordered" evidence="1">
    <location>
        <begin position="101"/>
        <end position="120"/>
    </location>
</feature>
<feature type="compositionally biased region" description="Low complexity" evidence="1">
    <location>
        <begin position="201"/>
        <end position="219"/>
    </location>
</feature>
<feature type="compositionally biased region" description="Polar residues" evidence="1">
    <location>
        <begin position="1"/>
        <end position="20"/>
    </location>
</feature>
<evidence type="ECO:0000313" key="4">
    <source>
        <dbReference type="EMBL" id="EPQ26900.1"/>
    </source>
</evidence>
<dbReference type="PANTHER" id="PTHR22427">
    <property type="entry name" value="GH15728P"/>
    <property type="match status" value="1"/>
</dbReference>
<feature type="compositionally biased region" description="Acidic residues" evidence="1">
    <location>
        <begin position="1577"/>
        <end position="1594"/>
    </location>
</feature>
<dbReference type="GeneID" id="19319625"/>
<dbReference type="OrthoDB" id="2130750at2759"/>
<dbReference type="PROSITE" id="PS50097">
    <property type="entry name" value="BTB"/>
    <property type="match status" value="1"/>
</dbReference>
<protein>
    <recommendedName>
        <fullName evidence="6">BTB domain-containing protein</fullName>
    </recommendedName>
</protein>
<feature type="region of interest" description="Disordered" evidence="1">
    <location>
        <begin position="1079"/>
        <end position="1129"/>
    </location>
</feature>
<dbReference type="EMBL" id="KE361642">
    <property type="protein sequence ID" value="EPQ26900.1"/>
    <property type="molecule type" value="Genomic_DNA"/>
</dbReference>
<dbReference type="KEGG" id="pfp:PFL1_05535"/>
<evidence type="ECO:0008006" key="6">
    <source>
        <dbReference type="Google" id="ProtNLM"/>
    </source>
</evidence>
<feature type="compositionally biased region" description="Low complexity" evidence="1">
    <location>
        <begin position="26"/>
        <end position="53"/>
    </location>
</feature>
<dbReference type="InterPro" id="IPR000938">
    <property type="entry name" value="CAP-Gly_domain"/>
</dbReference>
<dbReference type="InterPro" id="IPR000210">
    <property type="entry name" value="BTB/POZ_dom"/>
</dbReference>
<feature type="compositionally biased region" description="Low complexity" evidence="1">
    <location>
        <begin position="1032"/>
        <end position="1048"/>
    </location>
</feature>
<feature type="compositionally biased region" description="Polar residues" evidence="1">
    <location>
        <begin position="265"/>
        <end position="275"/>
    </location>
</feature>
<feature type="domain" description="BTB" evidence="2">
    <location>
        <begin position="454"/>
        <end position="512"/>
    </location>
</feature>
<feature type="compositionally biased region" description="Low complexity" evidence="1">
    <location>
        <begin position="898"/>
        <end position="998"/>
    </location>
</feature>
<dbReference type="InterPro" id="IPR036859">
    <property type="entry name" value="CAP-Gly_dom_sf"/>
</dbReference>
<dbReference type="RefSeq" id="XP_007881262.1">
    <property type="nucleotide sequence ID" value="XM_007883071.1"/>
</dbReference>
<gene>
    <name evidence="4" type="ORF">PFL1_05535</name>
</gene>
<dbReference type="Proteomes" id="UP000053664">
    <property type="component" value="Unassembled WGS sequence"/>
</dbReference>
<feature type="compositionally biased region" description="Polar residues" evidence="1">
    <location>
        <begin position="1208"/>
        <end position="1223"/>
    </location>
</feature>
<organism evidence="4 5">
    <name type="scientific">Pseudozyma flocculosa PF-1</name>
    <dbReference type="NCBI Taxonomy" id="1277687"/>
    <lineage>
        <taxon>Eukaryota</taxon>
        <taxon>Fungi</taxon>
        <taxon>Dikarya</taxon>
        <taxon>Basidiomycota</taxon>
        <taxon>Ustilaginomycotina</taxon>
        <taxon>Ustilaginomycetes</taxon>
        <taxon>Ustilaginales</taxon>
        <taxon>Ustilaginaceae</taxon>
        <taxon>Pseudozyma</taxon>
    </lineage>
</organism>
<dbReference type="PANTHER" id="PTHR22427:SF7">
    <property type="entry name" value="GH15728P"/>
    <property type="match status" value="1"/>
</dbReference>
<dbReference type="SUPFAM" id="SSF54695">
    <property type="entry name" value="POZ domain"/>
    <property type="match status" value="1"/>
</dbReference>
<feature type="domain" description="CAP-Gly" evidence="3">
    <location>
        <begin position="1362"/>
        <end position="1451"/>
    </location>
</feature>
<feature type="region of interest" description="Disordered" evidence="1">
    <location>
        <begin position="807"/>
        <end position="1055"/>
    </location>
</feature>
<feature type="compositionally biased region" description="Polar residues" evidence="1">
    <location>
        <begin position="811"/>
        <end position="823"/>
    </location>
</feature>
<dbReference type="SUPFAM" id="SSF74924">
    <property type="entry name" value="Cap-Gly domain"/>
    <property type="match status" value="1"/>
</dbReference>
<feature type="compositionally biased region" description="Low complexity" evidence="1">
    <location>
        <begin position="1193"/>
        <end position="1207"/>
    </location>
</feature>
<dbReference type="CDD" id="cd18186">
    <property type="entry name" value="BTB_POZ_ZBTB_KLHL-like"/>
    <property type="match status" value="1"/>
</dbReference>
<evidence type="ECO:0000259" key="2">
    <source>
        <dbReference type="PROSITE" id="PS50097"/>
    </source>
</evidence>
<proteinExistence type="predicted"/>
<evidence type="ECO:0000313" key="5">
    <source>
        <dbReference type="Proteomes" id="UP000053664"/>
    </source>
</evidence>
<feature type="compositionally biased region" description="Low complexity" evidence="1">
    <location>
        <begin position="850"/>
        <end position="878"/>
    </location>
</feature>
<dbReference type="SMART" id="SM01052">
    <property type="entry name" value="CAP_GLY"/>
    <property type="match status" value="1"/>
</dbReference>
<dbReference type="PROSITE" id="PS50245">
    <property type="entry name" value="CAP_GLY_2"/>
    <property type="match status" value="1"/>
</dbReference>
<feature type="region of interest" description="Disordered" evidence="1">
    <location>
        <begin position="1506"/>
        <end position="1604"/>
    </location>
</feature>
<dbReference type="Gene3D" id="2.30.30.190">
    <property type="entry name" value="CAP Gly-rich-like domain"/>
    <property type="match status" value="1"/>
</dbReference>
<evidence type="ECO:0000256" key="1">
    <source>
        <dbReference type="SAM" id="MobiDB-lite"/>
    </source>
</evidence>
<feature type="region of interest" description="Disordered" evidence="1">
    <location>
        <begin position="1"/>
        <end position="53"/>
    </location>
</feature>
<evidence type="ECO:0000259" key="3">
    <source>
        <dbReference type="PROSITE" id="PS50245"/>
    </source>
</evidence>
<sequence>MAAATTSHTTAFPSPPQRLQRSGPMAPLLTPQQQAQLQQQQQQAPPPSSSLARRGSLLARSHAAPIQSVAAAQEAATQAWRSDLRSLLTRAEERFADVCWTTAPPDDGAESDTASLSDAGSSARRVLADWNFEDRPRSSARTSTDHTIIWAHKAILYARAPNTFQARYLKLRSPAAQLGYNASNASLVSLPNLGTDAAAATPQQSRSTTPTSVATAASSRKSVRGSKPPSSFSMKRPSLRRPSRSGSHQPSAGHRLSAPAPDDTASITSGIMTSDSEPEGLTLIRTISRGPTPDLAARAGLARMPSFSSDADSASRADTASILSEASTIRAPMSLNGVSQAYFEATLEFLYTGEESMVDAFEFLYEDRVATDAERGPAEKQEKLRSDMTFMWRSKLYSDVRIVLDTGQDRRGPDVDRDMPDIPDANASVLSLPQTIDTERVDDSDDDDDELTSFSSHRMILVSRSPYFASLFLSPYADSRTSVLNLPSPPFTPASLHFALGFLYTGTLFFSNRTFDLTTAFQLWRAGAYLQVETLQHLVAAMIAQDFCHNFACSPPCRKCLKRVPRTLAFASSVDVADADLAGMAVNAITGRDFGLYWAKEVGNLHPTLRDDIVGLVCERVESRPREIISVLRQLSIVGRRIDTERASRWVEALRSMSEIIEARLLLVIRTRFDEIVKSQEWADLINGVGQLGDVLEKSLVMLVDSLTEARAAHTYQTLVGQVLLRDDGFEVETSKQAVEDARGGVLRYLKRRWINVRALGGFNELEKWCLKELADELGVASTDLLLPKEPAPPEPPRTRTGLKPAVVAQGASTPSQARTNPLQRRAGSLPGAAGATRAGSPRQSVPAVSSRLRTSSTSSTGSATRAGSGSSAAPTARADADADGEATGPINLRARGDAASNSGRSGAAAPPTRPAPATAGAVGSRSRTASGASGTSTTSSHAGNGRARTASVRTTSSVSSAAGVRPTASAGSLSSARSSTAAPSRVVPKAAPKVGVPNGQAAADRSNGVKAQTGPDEQHAGASSTREGSPEADGAAQAASGPARATSTKSGTLSAKNSAELLTAASVGKAVRTTKSAASLRASAKPSATTLAVPSAGARTSRPSSSLDKPLTPSVSGAGAGARTAGASPQAKARLIAKAGMAGGSAATSSSVSPAKHAFLRATPRPGGIFSLSSTDSGKDLRQRTLSGGGSSTKSTASAKVSAGKAPTSNGGSSVRTTSTLGARTGVAAPGSRAGSAVSASTTAAKPARTVVPGSGSDTEEEGEGSLDPDETITSFPLPAPRLVRPKSVGDGTLSLDGVGGDVAAAATTAGQTVSQLGGTALSLGIPCIVSFSSPSPSPPLSSTVRARHSARFHATVKYIGPVLGWPGAWVGIEVALPLPRSLLAVSSPVLDGDGDASAGAGGEGVDLSRCPGGLHDGSVDGLRYFDLTMRWDMTPPRSSAVMGGGTFVSAAAASAAMAPFSPSLGTPSSLGGGGGVGEADTYFSNTHSVTSAAAAAAAVRRSITPTPTHGSTPTSRPSSTLGPGVGGGSSKKQKRRYPDRPERRQRRMAVLQSLCRPPTVPHRPPADTVDRDGTDCSDADDDEDDDEDEGEGQDGGAGIKSRGLFVRPCDVLWVISAQ</sequence>
<dbReference type="HOGENOM" id="CLU_259847_0_0_1"/>
<feature type="compositionally biased region" description="Low complexity" evidence="1">
    <location>
        <begin position="1506"/>
        <end position="1524"/>
    </location>
</feature>
<feature type="region of interest" description="Disordered" evidence="1">
    <location>
        <begin position="198"/>
        <end position="279"/>
    </location>
</feature>
<reference evidence="4 5" key="1">
    <citation type="journal article" date="2013" name="Plant Cell">
        <title>The transition from a phytopathogenic smut ancestor to an anamorphic biocontrol agent deciphered by comparative whole-genome analysis.</title>
        <authorList>
            <person name="Lefebvre F."/>
            <person name="Joly D.L."/>
            <person name="Labbe C."/>
            <person name="Teichmann B."/>
            <person name="Linning R."/>
            <person name="Belzile F."/>
            <person name="Bakkeren G."/>
            <person name="Belanger R.R."/>
        </authorList>
    </citation>
    <scope>NUCLEOTIDE SEQUENCE [LARGE SCALE GENOMIC DNA]</scope>
    <source>
        <strain evidence="4 5">PF-1</strain>
    </source>
</reference>
<name>A0A061H4K3_9BASI</name>
<feature type="compositionally biased region" description="Low complexity" evidence="1">
    <location>
        <begin position="1228"/>
        <end position="1249"/>
    </location>
</feature>
<dbReference type="Pfam" id="PF00651">
    <property type="entry name" value="BTB"/>
    <property type="match status" value="1"/>
</dbReference>
<feature type="compositionally biased region" description="Basic and acidic residues" evidence="1">
    <location>
        <begin position="1566"/>
        <end position="1576"/>
    </location>
</feature>
<dbReference type="eggNOG" id="ENOG502QWKJ">
    <property type="taxonomic scope" value="Eukaryota"/>
</dbReference>